<organism evidence="1 2">
    <name type="scientific">Candidatus Taylorbacteria bacterium RIFCSPLOWO2_01_FULL_45_15b</name>
    <dbReference type="NCBI Taxonomy" id="1802319"/>
    <lineage>
        <taxon>Bacteria</taxon>
        <taxon>Candidatus Tayloriibacteriota</taxon>
    </lineage>
</organism>
<comment type="caution">
    <text evidence="1">The sequence shown here is derived from an EMBL/GenBank/DDBJ whole genome shotgun (WGS) entry which is preliminary data.</text>
</comment>
<protein>
    <recommendedName>
        <fullName evidence="3">Phosphoglycerate mutase</fullName>
    </recommendedName>
</protein>
<reference evidence="1 2" key="1">
    <citation type="journal article" date="2016" name="Nat. Commun.">
        <title>Thousands of microbial genomes shed light on interconnected biogeochemical processes in an aquifer system.</title>
        <authorList>
            <person name="Anantharaman K."/>
            <person name="Brown C.T."/>
            <person name="Hug L.A."/>
            <person name="Sharon I."/>
            <person name="Castelle C.J."/>
            <person name="Probst A.J."/>
            <person name="Thomas B.C."/>
            <person name="Singh A."/>
            <person name="Wilkins M.J."/>
            <person name="Karaoz U."/>
            <person name="Brodie E.L."/>
            <person name="Williams K.H."/>
            <person name="Hubbard S.S."/>
            <person name="Banfield J.F."/>
        </authorList>
    </citation>
    <scope>NUCLEOTIDE SEQUENCE [LARGE SCALE GENOMIC DNA]</scope>
</reference>
<gene>
    <name evidence="1" type="ORF">A2928_01850</name>
</gene>
<dbReference type="PANTHER" id="PTHR46192">
    <property type="entry name" value="BROAD-RANGE ACID PHOSPHATASE DET1"/>
    <property type="match status" value="1"/>
</dbReference>
<dbReference type="Proteomes" id="UP000176221">
    <property type="component" value="Unassembled WGS sequence"/>
</dbReference>
<dbReference type="AlphaFoldDB" id="A0A1G2N920"/>
<dbReference type="EMBL" id="MHRX01000039">
    <property type="protein sequence ID" value="OHA32627.1"/>
    <property type="molecule type" value="Genomic_DNA"/>
</dbReference>
<name>A0A1G2N920_9BACT</name>
<evidence type="ECO:0008006" key="3">
    <source>
        <dbReference type="Google" id="ProtNLM"/>
    </source>
</evidence>
<dbReference type="InterPro" id="IPR013078">
    <property type="entry name" value="His_Pase_superF_clade-1"/>
</dbReference>
<sequence>MFSPIKIPKTLIFIRHPESIGNAMSEDERAAHQVPNHRYHVTLRGKTQAKWAAAYVRRMVNDATLLPPVAFYQSTFLRTQELMSDILLEIRLSRNTAVTDSRLDEKWDGIFHELSRREIEERYPEQLRIRERGGYYHYRAPGGENCPDVEMRVRSLMHDCHEHHKEDTVLFTGHGRWFLIFKRLLYGYSLDWLEAERKNDDSCPNASVTVFETEKDGYILQHPCIVPWKGAVSETKTEFA</sequence>
<proteinExistence type="predicted"/>
<dbReference type="Pfam" id="PF00300">
    <property type="entry name" value="His_Phos_1"/>
    <property type="match status" value="1"/>
</dbReference>
<evidence type="ECO:0000313" key="1">
    <source>
        <dbReference type="EMBL" id="OHA32627.1"/>
    </source>
</evidence>
<dbReference type="Gene3D" id="3.40.50.1240">
    <property type="entry name" value="Phosphoglycerate mutase-like"/>
    <property type="match status" value="1"/>
</dbReference>
<dbReference type="InterPro" id="IPR052765">
    <property type="entry name" value="PGM-Related"/>
</dbReference>
<dbReference type="STRING" id="1802319.A2928_01850"/>
<evidence type="ECO:0000313" key="2">
    <source>
        <dbReference type="Proteomes" id="UP000176221"/>
    </source>
</evidence>
<dbReference type="SUPFAM" id="SSF53254">
    <property type="entry name" value="Phosphoglycerate mutase-like"/>
    <property type="match status" value="1"/>
</dbReference>
<dbReference type="InterPro" id="IPR029033">
    <property type="entry name" value="His_PPase_superfam"/>
</dbReference>
<accession>A0A1G2N920</accession>